<dbReference type="Proteomes" id="UP000358159">
    <property type="component" value="Unassembled WGS sequence"/>
</dbReference>
<name>A0A6A7VHN8_9BACT</name>
<dbReference type="RefSeq" id="WP_153094881.1">
    <property type="nucleotide sequence ID" value="NZ_DAWEAY010000048.1"/>
</dbReference>
<evidence type="ECO:0000313" key="5">
    <source>
        <dbReference type="Proteomes" id="UP000358159"/>
    </source>
</evidence>
<gene>
    <name evidence="4" type="ORF">F7D42_00165</name>
    <name evidence="1" type="ORF">NND11_13390</name>
    <name evidence="3" type="ORF">ONT01_11965</name>
    <name evidence="2" type="ORF">ONT19_13525</name>
</gene>
<dbReference type="EMBL" id="JAPDVD010000001">
    <property type="protein sequence ID" value="MCW4138470.1"/>
    <property type="molecule type" value="Genomic_DNA"/>
</dbReference>
<reference evidence="1" key="2">
    <citation type="submission" date="2022-07" db="EMBL/GenBank/DDBJ databases">
        <title>Prevotella copri.</title>
        <authorList>
            <person name="Yang C."/>
        </authorList>
    </citation>
    <scope>NUCLEOTIDE SEQUENCE</scope>
    <source>
        <strain evidence="1">HF88</strain>
    </source>
</reference>
<dbReference type="EMBL" id="JAPDVG010000001">
    <property type="protein sequence ID" value="MCW4132581.1"/>
    <property type="molecule type" value="Genomic_DNA"/>
</dbReference>
<protein>
    <submittedName>
        <fullName evidence="4">Uncharacterized protein</fullName>
    </submittedName>
</protein>
<organism evidence="4 5">
    <name type="scientific">Segatella copri</name>
    <dbReference type="NCBI Taxonomy" id="165179"/>
    <lineage>
        <taxon>Bacteria</taxon>
        <taxon>Pseudomonadati</taxon>
        <taxon>Bacteroidota</taxon>
        <taxon>Bacteroidia</taxon>
        <taxon>Bacteroidales</taxon>
        <taxon>Prevotellaceae</taxon>
        <taxon>Segatella</taxon>
    </lineage>
</organism>
<evidence type="ECO:0000313" key="2">
    <source>
        <dbReference type="EMBL" id="MCW4132581.1"/>
    </source>
</evidence>
<reference evidence="4 5" key="1">
    <citation type="submission" date="2019-09" db="EMBL/GenBank/DDBJ databases">
        <title>Distinct polysaccharide growth profiles of human intestinal Prevotella copri isolates.</title>
        <authorList>
            <person name="Fehlner-Peach H."/>
            <person name="Magnabosco C."/>
            <person name="Raghavan V."/>
            <person name="Scher J.U."/>
            <person name="Tett A."/>
            <person name="Cox L.M."/>
            <person name="Gottsegen C."/>
            <person name="Watters A."/>
            <person name="Wiltshire- Gordon J.D."/>
            <person name="Segata N."/>
            <person name="Bonneau R."/>
            <person name="Littman D.R."/>
        </authorList>
    </citation>
    <scope>NUCLEOTIDE SEQUENCE [LARGE SCALE GENOMIC DNA]</scope>
    <source>
        <strain evidence="4 5">BVe41219</strain>
    </source>
</reference>
<evidence type="ECO:0000313" key="4">
    <source>
        <dbReference type="EMBL" id="MQO54148.1"/>
    </source>
</evidence>
<sequence>MKKIFFALSMLTLLYTSCDPSTDSGSTGFSENVTAESVDAKVTPVQVNGKNSNRIIIENHSPITSQWSVDQLAEGKVTSSKAYDTIYVTKLGANTITMHCKNVAVDFTKDFTVNVDEITYLSAELQKRLCVTGSEGNYTSTVGEFDGQPVQFGTAFDAGKVKVIQEVKEGKKGNVFTVENGNGVLSDWAITKEGADEAAGTASLNGDQLMVVEEGKFNITLTYTKADGTQETYNAGSFAVEALTTKPELLEYLAGGEDGDGTTTWEWNEAAGAVWGNGPFGSGNKPQWWAVNYGADIDGQAGQKVGGVARNGSGAWFTIDITNKQAIGSDGVKLPISVSVLEHKDPTWDKGTISFPTATNDNFVIPMGVNVNGGNAVFQKYYVLVASDDKLVLTAAELPENGTAWFYVFKKKAK</sequence>
<dbReference type="Proteomes" id="UP001208620">
    <property type="component" value="Unassembled WGS sequence"/>
</dbReference>
<evidence type="ECO:0000313" key="3">
    <source>
        <dbReference type="EMBL" id="MCW4138470.1"/>
    </source>
</evidence>
<comment type="caution">
    <text evidence="4">The sequence shown here is derived from an EMBL/GenBank/DDBJ whole genome shotgun (WGS) entry which is preliminary data.</text>
</comment>
<dbReference type="Proteomes" id="UP001206014">
    <property type="component" value="Unassembled WGS sequence"/>
</dbReference>
<dbReference type="EMBL" id="JANDXR010000020">
    <property type="protein sequence ID" value="MCP9502522.1"/>
    <property type="molecule type" value="Genomic_DNA"/>
</dbReference>
<dbReference type="EMBL" id="VZAZ01000001">
    <property type="protein sequence ID" value="MQO54148.1"/>
    <property type="molecule type" value="Genomic_DNA"/>
</dbReference>
<proteinExistence type="predicted"/>
<accession>A0A6A7VHN8</accession>
<dbReference type="Proteomes" id="UP001209417">
    <property type="component" value="Unassembled WGS sequence"/>
</dbReference>
<reference evidence="2" key="3">
    <citation type="submission" date="2022-11" db="EMBL/GenBank/DDBJ databases">
        <title>Genomic repertoires linked with pathogenic potency of arthritogenic Prevotella copri isolated from the gut of rheumatoid arthritis patients.</title>
        <authorList>
            <person name="Nii T."/>
            <person name="Maeda Y."/>
            <person name="Motooka D."/>
            <person name="Naito M."/>
            <person name="Matsumoto Y."/>
            <person name="Ogawa T."/>
            <person name="Oguro-Igashira E."/>
            <person name="Kishikawa T."/>
            <person name="Yamashita M."/>
            <person name="Koizumi S."/>
            <person name="Kurakawa T."/>
            <person name="Okumura R."/>
            <person name="Kayama H."/>
            <person name="Murakami M."/>
            <person name="Sakaguchi T."/>
            <person name="Das B."/>
            <person name="Nakamura S."/>
            <person name="Okada Y."/>
            <person name="Kumanogoh A."/>
            <person name="Takeda K."/>
        </authorList>
    </citation>
    <scope>NUCLEOTIDE SEQUENCE</scope>
    <source>
        <strain evidence="2">H019-1</strain>
        <strain evidence="3">H105_2-2</strain>
    </source>
</reference>
<evidence type="ECO:0000313" key="1">
    <source>
        <dbReference type="EMBL" id="MCP9502522.1"/>
    </source>
</evidence>
<dbReference type="AlphaFoldDB" id="A0A6A7VHN8"/>